<gene>
    <name evidence="2" type="ORF">BGZ95_001267</name>
</gene>
<dbReference type="SUPFAM" id="SSF81383">
    <property type="entry name" value="F-box domain"/>
    <property type="match status" value="1"/>
</dbReference>
<protein>
    <recommendedName>
        <fullName evidence="1">F-box domain-containing protein</fullName>
    </recommendedName>
</protein>
<dbReference type="PROSITE" id="PS50181">
    <property type="entry name" value="FBOX"/>
    <property type="match status" value="1"/>
</dbReference>
<comment type="caution">
    <text evidence="2">The sequence shown here is derived from an EMBL/GenBank/DDBJ whole genome shotgun (WGS) entry which is preliminary data.</text>
</comment>
<feature type="non-terminal residue" evidence="2">
    <location>
        <position position="209"/>
    </location>
</feature>
<keyword evidence="3" id="KW-1185">Reference proteome</keyword>
<dbReference type="AlphaFoldDB" id="A0AAD4D740"/>
<evidence type="ECO:0000313" key="2">
    <source>
        <dbReference type="EMBL" id="KAG0270997.1"/>
    </source>
</evidence>
<reference evidence="2" key="1">
    <citation type="journal article" date="2020" name="Fungal Divers.">
        <title>Resolving the Mortierellaceae phylogeny through synthesis of multi-gene phylogenetics and phylogenomics.</title>
        <authorList>
            <person name="Vandepol N."/>
            <person name="Liber J."/>
            <person name="Desiro A."/>
            <person name="Na H."/>
            <person name="Kennedy M."/>
            <person name="Barry K."/>
            <person name="Grigoriev I.V."/>
            <person name="Miller A.N."/>
            <person name="O'Donnell K."/>
            <person name="Stajich J.E."/>
            <person name="Bonito G."/>
        </authorList>
    </citation>
    <scope>NUCLEOTIDE SEQUENCE</scope>
    <source>
        <strain evidence="2">NRRL 28262</strain>
    </source>
</reference>
<dbReference type="InterPro" id="IPR036047">
    <property type="entry name" value="F-box-like_dom_sf"/>
</dbReference>
<evidence type="ECO:0000259" key="1">
    <source>
        <dbReference type="PROSITE" id="PS50181"/>
    </source>
</evidence>
<sequence>MDTTSFEDLPYEVQEYVGQYLDQWDLRACVGVSRAWRTLFHSYLWRHVRIVWRSDMRQTNTPTELKTNCHLIHSLGLTCDSWHAPDFFASCPPTFPFLTSLEFKGRFYGGNNEFEELIKRGGGLTAITGGWKKLVFCVKREWEGMYEYGHSFFDTLIQHAAPTVEVLRFEGPSDTNSTDISRLLCSAPNLREFRIDGYLSGYDIVNSDW</sequence>
<evidence type="ECO:0000313" key="3">
    <source>
        <dbReference type="Proteomes" id="UP001194580"/>
    </source>
</evidence>
<dbReference type="Pfam" id="PF12937">
    <property type="entry name" value="F-box-like"/>
    <property type="match status" value="1"/>
</dbReference>
<dbReference type="CDD" id="cd09917">
    <property type="entry name" value="F-box_SF"/>
    <property type="match status" value="1"/>
</dbReference>
<dbReference type="Gene3D" id="1.20.1280.50">
    <property type="match status" value="1"/>
</dbReference>
<dbReference type="Proteomes" id="UP001194580">
    <property type="component" value="Unassembled WGS sequence"/>
</dbReference>
<organism evidence="2 3">
    <name type="scientific">Linnemannia exigua</name>
    <dbReference type="NCBI Taxonomy" id="604196"/>
    <lineage>
        <taxon>Eukaryota</taxon>
        <taxon>Fungi</taxon>
        <taxon>Fungi incertae sedis</taxon>
        <taxon>Mucoromycota</taxon>
        <taxon>Mortierellomycotina</taxon>
        <taxon>Mortierellomycetes</taxon>
        <taxon>Mortierellales</taxon>
        <taxon>Mortierellaceae</taxon>
        <taxon>Linnemannia</taxon>
    </lineage>
</organism>
<name>A0AAD4D740_9FUNG</name>
<proteinExistence type="predicted"/>
<accession>A0AAD4D740</accession>
<dbReference type="InterPro" id="IPR001810">
    <property type="entry name" value="F-box_dom"/>
</dbReference>
<dbReference type="EMBL" id="JAAAIL010001255">
    <property type="protein sequence ID" value="KAG0270997.1"/>
    <property type="molecule type" value="Genomic_DNA"/>
</dbReference>
<dbReference type="SMART" id="SM00256">
    <property type="entry name" value="FBOX"/>
    <property type="match status" value="1"/>
</dbReference>
<feature type="domain" description="F-box" evidence="1">
    <location>
        <begin position="3"/>
        <end position="48"/>
    </location>
</feature>